<organism evidence="1 2">
    <name type="scientific">Roseobacter ponti</name>
    <dbReference type="NCBI Taxonomy" id="1891787"/>
    <lineage>
        <taxon>Bacteria</taxon>
        <taxon>Pseudomonadati</taxon>
        <taxon>Pseudomonadota</taxon>
        <taxon>Alphaproteobacteria</taxon>
        <taxon>Rhodobacterales</taxon>
        <taxon>Roseobacteraceae</taxon>
        <taxon>Roseobacter</taxon>
    </lineage>
</organism>
<reference evidence="1 2" key="1">
    <citation type="submission" date="2020-02" db="EMBL/GenBank/DDBJ databases">
        <title>Genome sequence of Roseobacter ponti.</title>
        <authorList>
            <person name="Hollensteiner J."/>
            <person name="Schneider D."/>
            <person name="Poehlein A."/>
            <person name="Daniel R."/>
        </authorList>
    </citation>
    <scope>NUCLEOTIDE SEQUENCE [LARGE SCALE GENOMIC DNA]</scope>
    <source>
        <strain evidence="1 2">DSM 106830</strain>
    </source>
</reference>
<evidence type="ECO:0000313" key="2">
    <source>
        <dbReference type="Proteomes" id="UP000503308"/>
    </source>
</evidence>
<dbReference type="Proteomes" id="UP000503308">
    <property type="component" value="Chromosome"/>
</dbReference>
<accession>A0A858SVA0</accession>
<proteinExistence type="predicted"/>
<gene>
    <name evidence="1" type="ORF">G3256_17775</name>
</gene>
<dbReference type="KEGG" id="rpon:G3256_17775"/>
<dbReference type="EMBL" id="CP048788">
    <property type="protein sequence ID" value="QJF52889.1"/>
    <property type="molecule type" value="Genomic_DNA"/>
</dbReference>
<sequence length="164" mass="17024">MNAVGPVMPSAVQAQLICLLDDLTRQAITAPRMGVALAGRPEDIVVLGFLSLYQTDPVHSYALASDTDALSASVRFGALHQTVRAAGAPGTDHLPALKELAGSDNVTLITGRADAGLPGPFSASEIGQVLDRLPQGTDRTALLQDTFRPLIGSVLSLYGQGFSS</sequence>
<dbReference type="RefSeq" id="WP_169642106.1">
    <property type="nucleotide sequence ID" value="NZ_CP048788.1"/>
</dbReference>
<keyword evidence="2" id="KW-1185">Reference proteome</keyword>
<protein>
    <submittedName>
        <fullName evidence="1">Uncharacterized protein</fullName>
    </submittedName>
</protein>
<dbReference type="AlphaFoldDB" id="A0A858SVA0"/>
<evidence type="ECO:0000313" key="1">
    <source>
        <dbReference type="EMBL" id="QJF52889.1"/>
    </source>
</evidence>
<name>A0A858SVA0_9RHOB</name>